<evidence type="ECO:0000313" key="2">
    <source>
        <dbReference type="Proteomes" id="UP000001312"/>
    </source>
</evidence>
<organism evidence="1 2">
    <name type="scientific">Sclerotinia sclerotiorum (strain ATCC 18683 / 1980 / Ss-1)</name>
    <name type="common">White mold</name>
    <name type="synonym">Whetzelinia sclerotiorum</name>
    <dbReference type="NCBI Taxonomy" id="665079"/>
    <lineage>
        <taxon>Eukaryota</taxon>
        <taxon>Fungi</taxon>
        <taxon>Dikarya</taxon>
        <taxon>Ascomycota</taxon>
        <taxon>Pezizomycotina</taxon>
        <taxon>Leotiomycetes</taxon>
        <taxon>Helotiales</taxon>
        <taxon>Sclerotiniaceae</taxon>
        <taxon>Sclerotinia</taxon>
    </lineage>
</organism>
<dbReference type="RefSeq" id="XP_001595871.1">
    <property type="nucleotide sequence ID" value="XM_001595821.1"/>
</dbReference>
<gene>
    <name evidence="1" type="ORF">SS1G_03961</name>
</gene>
<name>A7EF70_SCLS1</name>
<dbReference type="EMBL" id="CH476624">
    <property type="protein sequence ID" value="EDO01486.1"/>
    <property type="molecule type" value="Genomic_DNA"/>
</dbReference>
<evidence type="ECO:0000313" key="1">
    <source>
        <dbReference type="EMBL" id="EDO01486.1"/>
    </source>
</evidence>
<proteinExistence type="predicted"/>
<dbReference type="HOGENOM" id="CLU_2759329_0_0_1"/>
<dbReference type="InParanoid" id="A7EF70"/>
<dbReference type="KEGG" id="ssl:SS1G_03961"/>
<reference evidence="2" key="1">
    <citation type="journal article" date="2011" name="PLoS Genet.">
        <title>Genomic analysis of the necrotrophic fungal pathogens Sclerotinia sclerotiorum and Botrytis cinerea.</title>
        <authorList>
            <person name="Amselem J."/>
            <person name="Cuomo C.A."/>
            <person name="van Kan J.A."/>
            <person name="Viaud M."/>
            <person name="Benito E.P."/>
            <person name="Couloux A."/>
            <person name="Coutinho P.M."/>
            <person name="de Vries R.P."/>
            <person name="Dyer P.S."/>
            <person name="Fillinger S."/>
            <person name="Fournier E."/>
            <person name="Gout L."/>
            <person name="Hahn M."/>
            <person name="Kohn L."/>
            <person name="Lapalu N."/>
            <person name="Plummer K.M."/>
            <person name="Pradier J.M."/>
            <person name="Quevillon E."/>
            <person name="Sharon A."/>
            <person name="Simon A."/>
            <person name="ten Have A."/>
            <person name="Tudzynski B."/>
            <person name="Tudzynski P."/>
            <person name="Wincker P."/>
            <person name="Andrew M."/>
            <person name="Anthouard V."/>
            <person name="Beever R.E."/>
            <person name="Beffa R."/>
            <person name="Benoit I."/>
            <person name="Bouzid O."/>
            <person name="Brault B."/>
            <person name="Chen Z."/>
            <person name="Choquer M."/>
            <person name="Collemare J."/>
            <person name="Cotton P."/>
            <person name="Danchin E.G."/>
            <person name="Da Silva C."/>
            <person name="Gautier A."/>
            <person name="Giraud C."/>
            <person name="Giraud T."/>
            <person name="Gonzalez C."/>
            <person name="Grossetete S."/>
            <person name="Guldener U."/>
            <person name="Henrissat B."/>
            <person name="Howlett B.J."/>
            <person name="Kodira C."/>
            <person name="Kretschmer M."/>
            <person name="Lappartient A."/>
            <person name="Leroch M."/>
            <person name="Levis C."/>
            <person name="Mauceli E."/>
            <person name="Neuveglise C."/>
            <person name="Oeser B."/>
            <person name="Pearson M."/>
            <person name="Poulain J."/>
            <person name="Poussereau N."/>
            <person name="Quesneville H."/>
            <person name="Rascle C."/>
            <person name="Schumacher J."/>
            <person name="Segurens B."/>
            <person name="Sexton A."/>
            <person name="Silva E."/>
            <person name="Sirven C."/>
            <person name="Soanes D.M."/>
            <person name="Talbot N.J."/>
            <person name="Templeton M."/>
            <person name="Yandava C."/>
            <person name="Yarden O."/>
            <person name="Zeng Q."/>
            <person name="Rollins J.A."/>
            <person name="Lebrun M.H."/>
            <person name="Dickman M."/>
        </authorList>
    </citation>
    <scope>NUCLEOTIDE SEQUENCE [LARGE SCALE GENOMIC DNA]</scope>
    <source>
        <strain evidence="2">ATCC 18683 / 1980 / Ss-1</strain>
    </source>
</reference>
<accession>A7EF70</accession>
<protein>
    <submittedName>
        <fullName evidence="1">Uncharacterized protein</fullName>
    </submittedName>
</protein>
<dbReference type="GeneID" id="5492096"/>
<dbReference type="Proteomes" id="UP000001312">
    <property type="component" value="Unassembled WGS sequence"/>
</dbReference>
<keyword evidence="2" id="KW-1185">Reference proteome</keyword>
<dbReference type="AlphaFoldDB" id="A7EF70"/>
<sequence>MSIVGNREILGALGLVRAKPEIDFYEVIPRSAACKMTVELGINCSRRAIYFRKPKDNAIDGETVSGLLFC</sequence>